<comment type="caution">
    <text evidence="2">The sequence shown here is derived from an EMBL/GenBank/DDBJ whole genome shotgun (WGS) entry which is preliminary data.</text>
</comment>
<dbReference type="AlphaFoldDB" id="A0A498HKM4"/>
<evidence type="ECO:0000256" key="1">
    <source>
        <dbReference type="SAM" id="Phobius"/>
    </source>
</evidence>
<proteinExistence type="predicted"/>
<dbReference type="EMBL" id="RDQH01000343">
    <property type="protein sequence ID" value="RXH69493.1"/>
    <property type="molecule type" value="Genomic_DNA"/>
</dbReference>
<name>A0A498HKM4_MALDO</name>
<feature type="transmembrane region" description="Helical" evidence="1">
    <location>
        <begin position="12"/>
        <end position="31"/>
    </location>
</feature>
<organism evidence="2 3">
    <name type="scientific">Malus domestica</name>
    <name type="common">Apple</name>
    <name type="synonym">Pyrus malus</name>
    <dbReference type="NCBI Taxonomy" id="3750"/>
    <lineage>
        <taxon>Eukaryota</taxon>
        <taxon>Viridiplantae</taxon>
        <taxon>Streptophyta</taxon>
        <taxon>Embryophyta</taxon>
        <taxon>Tracheophyta</taxon>
        <taxon>Spermatophyta</taxon>
        <taxon>Magnoliopsida</taxon>
        <taxon>eudicotyledons</taxon>
        <taxon>Gunneridae</taxon>
        <taxon>Pentapetalae</taxon>
        <taxon>rosids</taxon>
        <taxon>fabids</taxon>
        <taxon>Rosales</taxon>
        <taxon>Rosaceae</taxon>
        <taxon>Amygdaloideae</taxon>
        <taxon>Maleae</taxon>
        <taxon>Malus</taxon>
    </lineage>
</organism>
<protein>
    <submittedName>
        <fullName evidence="2">Uncharacterized protein</fullName>
    </submittedName>
</protein>
<gene>
    <name evidence="2" type="ORF">DVH24_037277</name>
</gene>
<sequence length="93" mass="10849">MSRLSEFEMRIILIQLIFGALVFLSLSVVLMKDPSIFCCFISFPWPTSAVVLQLKSWMIHHLHLENTNFHQSSARLLKPACKRMQMRGKQQSR</sequence>
<dbReference type="Proteomes" id="UP000290289">
    <property type="component" value="Chromosome 17"/>
</dbReference>
<evidence type="ECO:0000313" key="3">
    <source>
        <dbReference type="Proteomes" id="UP000290289"/>
    </source>
</evidence>
<keyword evidence="3" id="KW-1185">Reference proteome</keyword>
<reference evidence="2 3" key="1">
    <citation type="submission" date="2018-10" db="EMBL/GenBank/DDBJ databases">
        <title>A high-quality apple genome assembly.</title>
        <authorList>
            <person name="Hu J."/>
        </authorList>
    </citation>
    <scope>NUCLEOTIDE SEQUENCE [LARGE SCALE GENOMIC DNA]</scope>
    <source>
        <strain evidence="3">cv. HFTH1</strain>
        <tissue evidence="2">Young leaf</tissue>
    </source>
</reference>
<accession>A0A498HKM4</accession>
<keyword evidence="1" id="KW-1133">Transmembrane helix</keyword>
<keyword evidence="1" id="KW-0812">Transmembrane</keyword>
<keyword evidence="1" id="KW-0472">Membrane</keyword>
<evidence type="ECO:0000313" key="2">
    <source>
        <dbReference type="EMBL" id="RXH69493.1"/>
    </source>
</evidence>